<name>A0A7G1GZV9_9BACT</name>
<sequence>MKRWWFFIFLMFFFTNIQLLYAEEKESRLEEIVVTATRTEKDIESVPGSVAVITKDDIEKRNIKSVDNALNTIAGVYNKSGKSFMETTSSISLRGIPDDKRTLFLLDGIAINDAYSGSVSYQLLSVEDIERIEVVKGPFSSLYGGYAMGGVVNVITKMSEKREFTLKTGYGSSWNRGEGLDDLRKVYLSYGDKFKDKFSLFASYGYRATNGYPTDFNVQSSKPTTGITGWSYTTDNKGNTRYLIGDKGDNRWWDDQLTLKARYDFTKETKLNLSFMRSRYEYNYDDPHTYLRNATGDPVWAYGTVRESSFLSGAGGRLQNTYNIGFETVFSSGKVKLSLGIMDREKSWYVTRGTTATRTGGPGTLSETPSQSYNADIQFTVPAFDRHILTFGGAFRHGWADTKEHNLTNWKDEDSKTTLSYQSKGKDRTYAIFVQDEIMILDNLTAYIGFRQDWWETYDGYANDVGKAGYPKKYTKRRASSFSPKAAIVYKPLEKTTLRTSIGKAFRPPTVYELYRTWTSSSGITYAGNPDLKPEMTTSWDLGIEQGLWKGAKIGITYFENYMKDLIYRKTVTSTYQELINAGKAESKGVEIDAEQRFDKWLRIFANFTYTDGKIKENIAKPSTVGKRLIQVPQRMFNLGAELEKGPLSTSFTGRYISKRFGNDDNSDTVNGVYTSYDPYFTADVKVSYKIMRNAAVSFSVDNIFDRDYWGYYKAPGRSWFADFTLRF</sequence>
<gene>
    <name evidence="14" type="ORF">JZK55_08660</name>
</gene>
<keyword evidence="8 14" id="KW-0675">Receptor</keyword>
<dbReference type="InterPro" id="IPR000531">
    <property type="entry name" value="Beta-barrel_TonB"/>
</dbReference>
<dbReference type="Gene3D" id="2.40.170.20">
    <property type="entry name" value="TonB-dependent receptor, beta-barrel domain"/>
    <property type="match status" value="1"/>
</dbReference>
<keyword evidence="15" id="KW-1185">Reference proteome</keyword>
<feature type="domain" description="TonB-dependent receptor plug" evidence="13">
    <location>
        <begin position="43"/>
        <end position="151"/>
    </location>
</feature>
<feature type="domain" description="TonB-dependent receptor-like beta-barrel" evidence="12">
    <location>
        <begin position="210"/>
        <end position="704"/>
    </location>
</feature>
<evidence type="ECO:0000256" key="3">
    <source>
        <dbReference type="ARBA" id="ARBA00022452"/>
    </source>
</evidence>
<dbReference type="Pfam" id="PF07715">
    <property type="entry name" value="Plug"/>
    <property type="match status" value="1"/>
</dbReference>
<accession>A0A7G1GZV9</accession>
<dbReference type="InterPro" id="IPR036942">
    <property type="entry name" value="Beta-barrel_TonB_sf"/>
</dbReference>
<evidence type="ECO:0000256" key="4">
    <source>
        <dbReference type="ARBA" id="ARBA00022692"/>
    </source>
</evidence>
<proteinExistence type="inferred from homology"/>
<dbReference type="InterPro" id="IPR012910">
    <property type="entry name" value="Plug_dom"/>
</dbReference>
<dbReference type="PROSITE" id="PS52016">
    <property type="entry name" value="TONB_DEPENDENT_REC_3"/>
    <property type="match status" value="1"/>
</dbReference>
<keyword evidence="5" id="KW-0732">Signal</keyword>
<reference evidence="14 15" key="1">
    <citation type="submission" date="2020-03" db="EMBL/GenBank/DDBJ databases">
        <title>Complete genome sequences of two sulfur-disproportionating bacterial strains T55J and Mzg5.</title>
        <authorList>
            <person name="Umezawa K."/>
            <person name="Kojima H."/>
            <person name="Kato Y."/>
            <person name="Fukui M."/>
        </authorList>
    </citation>
    <scope>NUCLEOTIDE SEQUENCE [LARGE SCALE GENOMIC DNA]</scope>
    <source>
        <strain evidence="14 15">T55J</strain>
    </source>
</reference>
<dbReference type="Proteomes" id="UP000516360">
    <property type="component" value="Chromosome"/>
</dbReference>
<evidence type="ECO:0000256" key="6">
    <source>
        <dbReference type="ARBA" id="ARBA00023077"/>
    </source>
</evidence>
<dbReference type="GO" id="GO:0044718">
    <property type="term" value="P:siderophore transmembrane transport"/>
    <property type="evidence" value="ECO:0007669"/>
    <property type="project" value="TreeGrafter"/>
</dbReference>
<evidence type="ECO:0000256" key="1">
    <source>
        <dbReference type="ARBA" id="ARBA00004571"/>
    </source>
</evidence>
<evidence type="ECO:0000259" key="13">
    <source>
        <dbReference type="Pfam" id="PF07715"/>
    </source>
</evidence>
<evidence type="ECO:0000256" key="11">
    <source>
        <dbReference type="RuleBase" id="RU003357"/>
    </source>
</evidence>
<dbReference type="PANTHER" id="PTHR30069">
    <property type="entry name" value="TONB-DEPENDENT OUTER MEMBRANE RECEPTOR"/>
    <property type="match status" value="1"/>
</dbReference>
<evidence type="ECO:0000256" key="10">
    <source>
        <dbReference type="PROSITE-ProRule" id="PRU01360"/>
    </source>
</evidence>
<evidence type="ECO:0000256" key="2">
    <source>
        <dbReference type="ARBA" id="ARBA00022448"/>
    </source>
</evidence>
<protein>
    <submittedName>
        <fullName evidence="14">TonB-dependent receptor</fullName>
    </submittedName>
</protein>
<dbReference type="Pfam" id="PF00593">
    <property type="entry name" value="TonB_dep_Rec_b-barrel"/>
    <property type="match status" value="1"/>
</dbReference>
<comment type="subcellular location">
    <subcellularLocation>
        <location evidence="1 10">Cell outer membrane</location>
        <topology evidence="1 10">Multi-pass membrane protein</topology>
    </subcellularLocation>
</comment>
<dbReference type="Gene3D" id="2.170.130.10">
    <property type="entry name" value="TonB-dependent receptor, plug domain"/>
    <property type="match status" value="1"/>
</dbReference>
<dbReference type="AlphaFoldDB" id="A0A7G1GZV9"/>
<organism evidence="14 15">
    <name type="scientific">Dissulfurispira thermophila</name>
    <dbReference type="NCBI Taxonomy" id="2715679"/>
    <lineage>
        <taxon>Bacteria</taxon>
        <taxon>Pseudomonadati</taxon>
        <taxon>Nitrospirota</taxon>
        <taxon>Thermodesulfovibrionia</taxon>
        <taxon>Thermodesulfovibrionales</taxon>
        <taxon>Dissulfurispiraceae</taxon>
        <taxon>Dissulfurispira</taxon>
    </lineage>
</organism>
<dbReference type="InterPro" id="IPR039426">
    <property type="entry name" value="TonB-dep_rcpt-like"/>
</dbReference>
<keyword evidence="7 10" id="KW-0472">Membrane</keyword>
<evidence type="ECO:0000256" key="8">
    <source>
        <dbReference type="ARBA" id="ARBA00023170"/>
    </source>
</evidence>
<dbReference type="SUPFAM" id="SSF56935">
    <property type="entry name" value="Porins"/>
    <property type="match status" value="1"/>
</dbReference>
<dbReference type="RefSeq" id="WP_203473407.1">
    <property type="nucleotide sequence ID" value="NZ_AP022873.1"/>
</dbReference>
<dbReference type="GO" id="GO:0015344">
    <property type="term" value="F:siderophore uptake transmembrane transporter activity"/>
    <property type="evidence" value="ECO:0007669"/>
    <property type="project" value="TreeGrafter"/>
</dbReference>
<keyword evidence="3 10" id="KW-1134">Transmembrane beta strand</keyword>
<dbReference type="GO" id="GO:0009279">
    <property type="term" value="C:cell outer membrane"/>
    <property type="evidence" value="ECO:0007669"/>
    <property type="project" value="UniProtKB-SubCell"/>
</dbReference>
<evidence type="ECO:0000313" key="15">
    <source>
        <dbReference type="Proteomes" id="UP000516360"/>
    </source>
</evidence>
<evidence type="ECO:0000256" key="5">
    <source>
        <dbReference type="ARBA" id="ARBA00022729"/>
    </source>
</evidence>
<dbReference type="KEGG" id="dtp:JZK55_08660"/>
<dbReference type="CDD" id="cd01347">
    <property type="entry name" value="ligand_gated_channel"/>
    <property type="match status" value="1"/>
</dbReference>
<keyword evidence="4 10" id="KW-0812">Transmembrane</keyword>
<keyword evidence="9 10" id="KW-0998">Cell outer membrane</keyword>
<comment type="similarity">
    <text evidence="10 11">Belongs to the TonB-dependent receptor family.</text>
</comment>
<dbReference type="PANTHER" id="PTHR30069:SF29">
    <property type="entry name" value="HEMOGLOBIN AND HEMOGLOBIN-HAPTOGLOBIN-BINDING PROTEIN 1-RELATED"/>
    <property type="match status" value="1"/>
</dbReference>
<evidence type="ECO:0000256" key="7">
    <source>
        <dbReference type="ARBA" id="ARBA00023136"/>
    </source>
</evidence>
<evidence type="ECO:0000256" key="9">
    <source>
        <dbReference type="ARBA" id="ARBA00023237"/>
    </source>
</evidence>
<dbReference type="InterPro" id="IPR037066">
    <property type="entry name" value="Plug_dom_sf"/>
</dbReference>
<keyword evidence="6 11" id="KW-0798">TonB box</keyword>
<evidence type="ECO:0000313" key="14">
    <source>
        <dbReference type="EMBL" id="BCB95944.1"/>
    </source>
</evidence>
<keyword evidence="2 10" id="KW-0813">Transport</keyword>
<dbReference type="EMBL" id="AP022873">
    <property type="protein sequence ID" value="BCB95944.1"/>
    <property type="molecule type" value="Genomic_DNA"/>
</dbReference>
<evidence type="ECO:0000259" key="12">
    <source>
        <dbReference type="Pfam" id="PF00593"/>
    </source>
</evidence>